<dbReference type="SUPFAM" id="SSF88946">
    <property type="entry name" value="Sigma2 domain of RNA polymerase sigma factors"/>
    <property type="match status" value="1"/>
</dbReference>
<evidence type="ECO:0000259" key="4">
    <source>
        <dbReference type="Pfam" id="PF04542"/>
    </source>
</evidence>
<feature type="compositionally biased region" description="Low complexity" evidence="1">
    <location>
        <begin position="383"/>
        <end position="421"/>
    </location>
</feature>
<comment type="caution">
    <text evidence="5">The sequence shown here is derived from an EMBL/GenBank/DDBJ whole genome shotgun (WGS) entry which is preliminary data.</text>
</comment>
<evidence type="ECO:0008006" key="7">
    <source>
        <dbReference type="Google" id="ProtNLM"/>
    </source>
</evidence>
<keyword evidence="2" id="KW-0472">Membrane</keyword>
<dbReference type="PANTHER" id="PTHR31157:SF1">
    <property type="entry name" value="SCP DOMAIN-CONTAINING PROTEIN"/>
    <property type="match status" value="1"/>
</dbReference>
<dbReference type="InterPro" id="IPR014284">
    <property type="entry name" value="RNA_pol_sigma-70_dom"/>
</dbReference>
<feature type="compositionally biased region" description="Low complexity" evidence="1">
    <location>
        <begin position="361"/>
        <end position="373"/>
    </location>
</feature>
<feature type="region of interest" description="Disordered" evidence="1">
    <location>
        <begin position="270"/>
        <end position="317"/>
    </location>
</feature>
<dbReference type="SUPFAM" id="SSF55797">
    <property type="entry name" value="PR-1-like"/>
    <property type="match status" value="1"/>
</dbReference>
<feature type="region of interest" description="Disordered" evidence="1">
    <location>
        <begin position="361"/>
        <end position="435"/>
    </location>
</feature>
<evidence type="ECO:0000256" key="1">
    <source>
        <dbReference type="SAM" id="MobiDB-lite"/>
    </source>
</evidence>
<keyword evidence="6" id="KW-1185">Reference proteome</keyword>
<feature type="transmembrane region" description="Helical" evidence="2">
    <location>
        <begin position="240"/>
        <end position="261"/>
    </location>
</feature>
<dbReference type="Proteomes" id="UP001500668">
    <property type="component" value="Unassembled WGS sequence"/>
</dbReference>
<dbReference type="Gene3D" id="1.10.1740.10">
    <property type="match status" value="1"/>
</dbReference>
<keyword evidence="2" id="KW-0812">Transmembrane</keyword>
<dbReference type="InterPro" id="IPR035940">
    <property type="entry name" value="CAP_sf"/>
</dbReference>
<protein>
    <recommendedName>
        <fullName evidence="7">RNA polymerase</fullName>
    </recommendedName>
</protein>
<reference evidence="6" key="1">
    <citation type="journal article" date="2019" name="Int. J. Syst. Evol. Microbiol.">
        <title>The Global Catalogue of Microorganisms (GCM) 10K type strain sequencing project: providing services to taxonomists for standard genome sequencing and annotation.</title>
        <authorList>
            <consortium name="The Broad Institute Genomics Platform"/>
            <consortium name="The Broad Institute Genome Sequencing Center for Infectious Disease"/>
            <person name="Wu L."/>
            <person name="Ma J."/>
        </authorList>
    </citation>
    <scope>NUCLEOTIDE SEQUENCE [LARGE SCALE GENOMIC DNA]</scope>
    <source>
        <strain evidence="6">JCM 5067</strain>
    </source>
</reference>
<dbReference type="PANTHER" id="PTHR31157">
    <property type="entry name" value="SCP DOMAIN-CONTAINING PROTEIN"/>
    <property type="match status" value="1"/>
</dbReference>
<keyword evidence="2" id="KW-1133">Transmembrane helix</keyword>
<dbReference type="CDD" id="cd05379">
    <property type="entry name" value="CAP_bacterial"/>
    <property type="match status" value="1"/>
</dbReference>
<dbReference type="NCBIfam" id="TIGR02937">
    <property type="entry name" value="sigma70-ECF"/>
    <property type="match status" value="1"/>
</dbReference>
<dbReference type="EMBL" id="BAAACA010000009">
    <property type="protein sequence ID" value="GAA0589258.1"/>
    <property type="molecule type" value="Genomic_DNA"/>
</dbReference>
<dbReference type="InterPro" id="IPR013325">
    <property type="entry name" value="RNA_pol_sigma_r2"/>
</dbReference>
<dbReference type="InterPro" id="IPR014044">
    <property type="entry name" value="CAP_dom"/>
</dbReference>
<proteinExistence type="predicted"/>
<sequence length="559" mass="59048">MEYGTATVAAARAGDQQAQDELVAACLPLVYNIVGRALNGHADVDDVVQESVLRMLDGLPGLRDPDRFRSWVVAITMNQLRQYWQRARTRQDATGIQETSDLPDPGADFVDLTILRLGLSGQRREAAEATRWLEPEDRGLLSLWWLETAGCLTRAEVADSLELSPQHTAVRVQRMKERLDASRQVVRTLAVAPRCHELTGLLALWDGVPSALWRKRITRHTRACPACSGLGAGLVPPEGLLAGLALVPVAPVAGLFAALAAHRGPGLAPTAYGTAEAGATEPPRPQTPGRHRQAPRGRGTQSEAATRSELRRDRDRARRRRRAAAVLAGATAIGGLAVVIHLSNDPAGPGHTVADAPADAAVASATPESATATGPSPVRSTNSPSAKPSSSPSPSRSAASPKPSAHSPSPHSAAAQPPAKHTPSTPNGLAKQGSGAQQVIALVNDERARNGCGPVTDNAQLATAAQRHSDNMAAQGFFDHTDPSGAGPGERIHAAGYQWSTYGENIARGQQTPADVMKSWMNSPGHRANILNCAFKELGVGIHYGSGGPWWTQDFGTRM</sequence>
<name>A0ABP3QEA4_9ACTN</name>
<organism evidence="5 6">
    <name type="scientific">Streptomyces crystallinus</name>
    <dbReference type="NCBI Taxonomy" id="68191"/>
    <lineage>
        <taxon>Bacteria</taxon>
        <taxon>Bacillati</taxon>
        <taxon>Actinomycetota</taxon>
        <taxon>Actinomycetes</taxon>
        <taxon>Kitasatosporales</taxon>
        <taxon>Streptomycetaceae</taxon>
        <taxon>Streptomyces</taxon>
    </lineage>
</organism>
<evidence type="ECO:0000259" key="3">
    <source>
        <dbReference type="Pfam" id="PF00188"/>
    </source>
</evidence>
<evidence type="ECO:0000313" key="5">
    <source>
        <dbReference type="EMBL" id="GAA0589258.1"/>
    </source>
</evidence>
<dbReference type="Pfam" id="PF00188">
    <property type="entry name" value="CAP"/>
    <property type="match status" value="1"/>
</dbReference>
<feature type="transmembrane region" description="Helical" evidence="2">
    <location>
        <begin position="323"/>
        <end position="342"/>
    </location>
</feature>
<dbReference type="InterPro" id="IPR007627">
    <property type="entry name" value="RNA_pol_sigma70_r2"/>
</dbReference>
<feature type="domain" description="RNA polymerase sigma-70 region 2" evidence="4">
    <location>
        <begin position="22"/>
        <end position="88"/>
    </location>
</feature>
<evidence type="ECO:0000313" key="6">
    <source>
        <dbReference type="Proteomes" id="UP001500668"/>
    </source>
</evidence>
<dbReference type="Pfam" id="PF04542">
    <property type="entry name" value="Sigma70_r2"/>
    <property type="match status" value="1"/>
</dbReference>
<gene>
    <name evidence="5" type="ORF">GCM10010394_18290</name>
</gene>
<feature type="compositionally biased region" description="Basic and acidic residues" evidence="1">
    <location>
        <begin position="306"/>
        <end position="316"/>
    </location>
</feature>
<feature type="compositionally biased region" description="Low complexity" evidence="1">
    <location>
        <begin position="270"/>
        <end position="281"/>
    </location>
</feature>
<dbReference type="Gene3D" id="3.40.33.10">
    <property type="entry name" value="CAP"/>
    <property type="match status" value="1"/>
</dbReference>
<dbReference type="RefSeq" id="WP_344072090.1">
    <property type="nucleotide sequence ID" value="NZ_BAAACA010000009.1"/>
</dbReference>
<evidence type="ECO:0000256" key="2">
    <source>
        <dbReference type="SAM" id="Phobius"/>
    </source>
</evidence>
<feature type="domain" description="SCP" evidence="3">
    <location>
        <begin position="441"/>
        <end position="555"/>
    </location>
</feature>
<accession>A0ABP3QEA4</accession>